<name>A0ABM4C592_HYDVU</name>
<reference evidence="3" key="1">
    <citation type="submission" date="2025-08" db="UniProtKB">
        <authorList>
            <consortium name="RefSeq"/>
        </authorList>
    </citation>
    <scope>IDENTIFICATION</scope>
</reference>
<sequence length="148" mass="16634">MNTTRSISACVTQALNSTLITTSINNSSLRVVHYVIIGSSSFVAFLIIMVAVFCVRKLLVKSKSIKQKGLKKHSSVSCRDSTTPHYEDIGHAVEIDYEKLVNEDIQYESMIDLRVFEVPDIKVLKDEHLPVYTINNHKKPEGLKNVLS</sequence>
<evidence type="ECO:0000313" key="2">
    <source>
        <dbReference type="Proteomes" id="UP001652625"/>
    </source>
</evidence>
<gene>
    <name evidence="3" type="primary">LOC136082114</name>
</gene>
<keyword evidence="1" id="KW-1133">Transmembrane helix</keyword>
<organism evidence="2 3">
    <name type="scientific">Hydra vulgaris</name>
    <name type="common">Hydra</name>
    <name type="synonym">Hydra attenuata</name>
    <dbReference type="NCBI Taxonomy" id="6087"/>
    <lineage>
        <taxon>Eukaryota</taxon>
        <taxon>Metazoa</taxon>
        <taxon>Cnidaria</taxon>
        <taxon>Hydrozoa</taxon>
        <taxon>Hydroidolina</taxon>
        <taxon>Anthoathecata</taxon>
        <taxon>Aplanulata</taxon>
        <taxon>Hydridae</taxon>
        <taxon>Hydra</taxon>
    </lineage>
</organism>
<dbReference type="RefSeq" id="XP_065656750.1">
    <property type="nucleotide sequence ID" value="XM_065800678.1"/>
</dbReference>
<dbReference type="GeneID" id="136082114"/>
<evidence type="ECO:0000313" key="3">
    <source>
        <dbReference type="RefSeq" id="XP_065656750.1"/>
    </source>
</evidence>
<evidence type="ECO:0000256" key="1">
    <source>
        <dbReference type="SAM" id="Phobius"/>
    </source>
</evidence>
<feature type="transmembrane region" description="Helical" evidence="1">
    <location>
        <begin position="31"/>
        <end position="55"/>
    </location>
</feature>
<dbReference type="Proteomes" id="UP001652625">
    <property type="component" value="Chromosome 07"/>
</dbReference>
<accession>A0ABM4C592</accession>
<keyword evidence="2" id="KW-1185">Reference proteome</keyword>
<proteinExistence type="predicted"/>
<keyword evidence="1" id="KW-0472">Membrane</keyword>
<protein>
    <submittedName>
        <fullName evidence="3">Uncharacterized protein LOC136082114</fullName>
    </submittedName>
</protein>
<keyword evidence="1" id="KW-0812">Transmembrane</keyword>